<name>A0ABM6RHG0_9RHOB</name>
<dbReference type="RefSeq" id="WP_102874968.1">
    <property type="nucleotide sequence ID" value="NZ_CP010705.1"/>
</dbReference>
<reference evidence="2 3" key="2">
    <citation type="journal article" date="2017" name="Int. J. Syst. Evol. Microbiol.">
        <title>Adaptation of Surface-Associated Bacteria to the Open Ocean: A Genomically Distinct Subpopulation of Phaeobacter gallaeciensis Colonizes Pacific Mesozooplankton.</title>
        <authorList>
            <person name="Freese H.M."/>
            <person name="Methner A."/>
            <person name="Overmann J."/>
        </authorList>
    </citation>
    <scope>NUCLEOTIDE SEQUENCE [LARGE SCALE GENOMIC DNA]</scope>
    <source>
        <strain evidence="2 3">P66</strain>
    </source>
</reference>
<feature type="signal peptide" evidence="1">
    <location>
        <begin position="1"/>
        <end position="20"/>
    </location>
</feature>
<keyword evidence="3" id="KW-1185">Reference proteome</keyword>
<keyword evidence="1" id="KW-0732">Signal</keyword>
<dbReference type="Proteomes" id="UP000236536">
    <property type="component" value="Chromosome"/>
</dbReference>
<dbReference type="EMBL" id="CP010705">
    <property type="protein sequence ID" value="AUQ95952.1"/>
    <property type="molecule type" value="Genomic_DNA"/>
</dbReference>
<reference evidence="2 3" key="1">
    <citation type="journal article" date="2017" name="Genome Biol. Evol.">
        <title>Trajectories and Drivers of Genome Evolution in Surface-Associated Marine Phaeobacter.</title>
        <authorList>
            <person name="Freese H.M."/>
            <person name="Sikorski J."/>
            <person name="Bunk B."/>
            <person name="Scheuner C."/>
            <person name="Meier-Kolthoff J.P."/>
            <person name="Sproer C."/>
            <person name="Gram L."/>
            <person name="Overmann J."/>
        </authorList>
    </citation>
    <scope>NUCLEOTIDE SEQUENCE [LARGE SCALE GENOMIC DNA]</scope>
    <source>
        <strain evidence="2 3">P66</strain>
    </source>
</reference>
<accession>A0ABM6RHG0</accession>
<evidence type="ECO:0000313" key="2">
    <source>
        <dbReference type="EMBL" id="AUQ95952.1"/>
    </source>
</evidence>
<gene>
    <name evidence="2" type="ORF">PhaeoP66_03210</name>
</gene>
<proteinExistence type="predicted"/>
<evidence type="ECO:0000256" key="1">
    <source>
        <dbReference type="SAM" id="SignalP"/>
    </source>
</evidence>
<evidence type="ECO:0000313" key="3">
    <source>
        <dbReference type="Proteomes" id="UP000236536"/>
    </source>
</evidence>
<organism evidence="2 3">
    <name type="scientific">Phaeobacter inhibens</name>
    <dbReference type="NCBI Taxonomy" id="221822"/>
    <lineage>
        <taxon>Bacteria</taxon>
        <taxon>Pseudomonadati</taxon>
        <taxon>Pseudomonadota</taxon>
        <taxon>Alphaproteobacteria</taxon>
        <taxon>Rhodobacterales</taxon>
        <taxon>Roseobacteraceae</taxon>
        <taxon>Phaeobacter</taxon>
    </lineage>
</organism>
<sequence length="112" mass="11501">MSVSALATKIHKLAAAVADAATFTVPYPNGFAQADLTGTTGGEVLVGENDIWPQDDPGFGFVFGAGDITVTNNTGATIPVGTELLISFGDRTINGSYNLTSPKQLQDKVAGL</sequence>
<feature type="chain" id="PRO_5046967593" evidence="1">
    <location>
        <begin position="21"/>
        <end position="112"/>
    </location>
</feature>
<protein>
    <submittedName>
        <fullName evidence="2">Uncharacterized protein</fullName>
    </submittedName>
</protein>